<dbReference type="Pfam" id="PF21355">
    <property type="entry name" value="TRAF-mep_MATH"/>
    <property type="match status" value="1"/>
</dbReference>
<dbReference type="OrthoDB" id="291007at2759"/>
<gene>
    <name evidence="2" type="primary">Mep1a</name>
    <name evidence="2" type="ORF">TODMEX_R11143</name>
</gene>
<dbReference type="Gene3D" id="2.60.210.10">
    <property type="entry name" value="Apoptosis, Tumor Necrosis Factor Receptor Associated Protein 2, Chain A"/>
    <property type="match status" value="1"/>
</dbReference>
<evidence type="ECO:0000313" key="3">
    <source>
        <dbReference type="Proteomes" id="UP000660247"/>
    </source>
</evidence>
<dbReference type="AlphaFoldDB" id="A0A851DWM6"/>
<feature type="non-terminal residue" evidence="2">
    <location>
        <position position="1"/>
    </location>
</feature>
<dbReference type="Proteomes" id="UP000660247">
    <property type="component" value="Unassembled WGS sequence"/>
</dbReference>
<accession>A0A851DWM6</accession>
<sequence length="75" mass="8139">EGYGFGITLHPHASVSGYTRIAFHLCSGENDGVLEWPALNRQATLTVLDQDPDILKRMSASNSFTTSKDQVTSGK</sequence>
<feature type="non-terminal residue" evidence="2">
    <location>
        <position position="75"/>
    </location>
</feature>
<protein>
    <submittedName>
        <fullName evidence="2">MEP1A protein</fullName>
    </submittedName>
</protein>
<dbReference type="SUPFAM" id="SSF49599">
    <property type="entry name" value="TRAF domain-like"/>
    <property type="match status" value="1"/>
</dbReference>
<feature type="domain" description="TRAF1-6 MATH" evidence="1">
    <location>
        <begin position="2"/>
        <end position="66"/>
    </location>
</feature>
<reference evidence="2" key="1">
    <citation type="submission" date="2019-10" db="EMBL/GenBank/DDBJ databases">
        <title>Bird 10,000 Genomes (B10K) Project - Family phase.</title>
        <authorList>
            <person name="Zhang G."/>
        </authorList>
    </citation>
    <scope>NUCLEOTIDE SEQUENCE</scope>
    <source>
        <strain evidence="2">B10K-DU-002-69</strain>
        <tissue evidence="2">Muscle</tissue>
    </source>
</reference>
<organism evidence="2 3">
    <name type="scientific">Todus mexicanus</name>
    <name type="common">Puerto Rican tody</name>
    <dbReference type="NCBI Taxonomy" id="135184"/>
    <lineage>
        <taxon>Eukaryota</taxon>
        <taxon>Metazoa</taxon>
        <taxon>Chordata</taxon>
        <taxon>Craniata</taxon>
        <taxon>Vertebrata</taxon>
        <taxon>Euteleostomi</taxon>
        <taxon>Archelosauria</taxon>
        <taxon>Archosauria</taxon>
        <taxon>Dinosauria</taxon>
        <taxon>Saurischia</taxon>
        <taxon>Theropoda</taxon>
        <taxon>Coelurosauria</taxon>
        <taxon>Aves</taxon>
        <taxon>Neognathae</taxon>
        <taxon>Neoaves</taxon>
        <taxon>Telluraves</taxon>
        <taxon>Coraciimorphae</taxon>
        <taxon>Coraciiformes</taxon>
        <taxon>Todidae</taxon>
        <taxon>Todus</taxon>
    </lineage>
</organism>
<keyword evidence="3" id="KW-1185">Reference proteome</keyword>
<comment type="caution">
    <text evidence="2">The sequence shown here is derived from an EMBL/GenBank/DDBJ whole genome shotgun (WGS) entry which is preliminary data.</text>
</comment>
<dbReference type="InterPro" id="IPR049342">
    <property type="entry name" value="TRAF1-6_MATH_dom"/>
</dbReference>
<name>A0A851DWM6_TODME</name>
<evidence type="ECO:0000259" key="1">
    <source>
        <dbReference type="Pfam" id="PF21355"/>
    </source>
</evidence>
<evidence type="ECO:0000313" key="2">
    <source>
        <dbReference type="EMBL" id="NWI71457.1"/>
    </source>
</evidence>
<dbReference type="InterPro" id="IPR008974">
    <property type="entry name" value="TRAF-like"/>
</dbReference>
<dbReference type="EMBL" id="WEIS01293480">
    <property type="protein sequence ID" value="NWI71457.1"/>
    <property type="molecule type" value="Genomic_DNA"/>
</dbReference>
<proteinExistence type="predicted"/>